<evidence type="ECO:0000256" key="8">
    <source>
        <dbReference type="PIRSR" id="PIRSR605856-51"/>
    </source>
</evidence>
<dbReference type="Pfam" id="PF00291">
    <property type="entry name" value="PALP"/>
    <property type="match status" value="1"/>
</dbReference>
<dbReference type="RefSeq" id="WP_016481929.1">
    <property type="nucleotide sequence ID" value="NC_021487.1"/>
</dbReference>
<feature type="binding site" evidence="7">
    <location>
        <position position="339"/>
    </location>
    <ligand>
        <name>pyridoxal 5'-phosphate</name>
        <dbReference type="ChEBI" id="CHEBI:597326"/>
    </ligand>
</feature>
<name>S0EVI9_CHTCT</name>
<feature type="binding site" evidence="7">
    <location>
        <begin position="257"/>
        <end position="261"/>
    </location>
    <ligand>
        <name>pyridoxal 5'-phosphate</name>
        <dbReference type="ChEBI" id="CHEBI:597326"/>
    </ligand>
</feature>
<dbReference type="KEGG" id="ccz:CCALI_00534"/>
<organism evidence="10 11">
    <name type="scientific">Chthonomonas calidirosea (strain DSM 23976 / ICMP 18418 / T49)</name>
    <dbReference type="NCBI Taxonomy" id="1303518"/>
    <lineage>
        <taxon>Bacteria</taxon>
        <taxon>Bacillati</taxon>
        <taxon>Armatimonadota</taxon>
        <taxon>Chthonomonadia</taxon>
        <taxon>Chthonomonadales</taxon>
        <taxon>Chthonomonadaceae</taxon>
        <taxon>Chthonomonas</taxon>
    </lineage>
</organism>
<evidence type="ECO:0000313" key="10">
    <source>
        <dbReference type="EMBL" id="CCW34367.1"/>
    </source>
</evidence>
<dbReference type="PANTHER" id="PTHR10314">
    <property type="entry name" value="CYSTATHIONINE BETA-SYNTHASE"/>
    <property type="match status" value="1"/>
</dbReference>
<dbReference type="SUPFAM" id="SSF53686">
    <property type="entry name" value="Tryptophan synthase beta subunit-like PLP-dependent enzymes"/>
    <property type="match status" value="1"/>
</dbReference>
<dbReference type="InterPro" id="IPR036052">
    <property type="entry name" value="TrpB-like_PALP_sf"/>
</dbReference>
<dbReference type="PROSITE" id="PS00901">
    <property type="entry name" value="CYS_SYNTHASE"/>
    <property type="match status" value="1"/>
</dbReference>
<dbReference type="EC" id="2.5.1.47" evidence="10"/>
<dbReference type="InterPro" id="IPR005856">
    <property type="entry name" value="Cys_synth"/>
</dbReference>
<comment type="similarity">
    <text evidence="2">Belongs to the cysteine synthase/cystathionine beta-synthase family.</text>
</comment>
<keyword evidence="3" id="KW-0028">Amino-acid biosynthesis</keyword>
<comment type="cofactor">
    <cofactor evidence="1 7">
        <name>pyridoxal 5'-phosphate</name>
        <dbReference type="ChEBI" id="CHEBI:597326"/>
    </cofactor>
</comment>
<dbReference type="GO" id="GO:0004124">
    <property type="term" value="F:cysteine synthase activity"/>
    <property type="evidence" value="ECO:0007669"/>
    <property type="project" value="UniProtKB-EC"/>
</dbReference>
<dbReference type="Proteomes" id="UP000014227">
    <property type="component" value="Chromosome I"/>
</dbReference>
<keyword evidence="5 7" id="KW-0663">Pyridoxal phosphate</keyword>
<evidence type="ECO:0000256" key="2">
    <source>
        <dbReference type="ARBA" id="ARBA00007103"/>
    </source>
</evidence>
<evidence type="ECO:0000256" key="4">
    <source>
        <dbReference type="ARBA" id="ARBA00022679"/>
    </source>
</evidence>
<gene>
    <name evidence="10" type="ORF">CCALI_00534</name>
</gene>
<dbReference type="CDD" id="cd01561">
    <property type="entry name" value="CBS_like"/>
    <property type="match status" value="1"/>
</dbReference>
<reference evidence="11" key="1">
    <citation type="submission" date="2013-03" db="EMBL/GenBank/DDBJ databases">
        <title>Genome sequence of Chthonomonas calidirosea, the first sequenced genome from the Armatimonadetes phylum (formally candidate division OP10).</title>
        <authorList>
            <person name="Lee K.C.Y."/>
            <person name="Morgan X.C."/>
            <person name="Dunfield P.F."/>
            <person name="Tamas I."/>
            <person name="Houghton K.M."/>
            <person name="Vyssotski M."/>
            <person name="Ryan J.L.J."/>
            <person name="Lagutin K."/>
            <person name="McDonald I.R."/>
            <person name="Stott M.B."/>
        </authorList>
    </citation>
    <scope>NUCLEOTIDE SEQUENCE [LARGE SCALE GENOMIC DNA]</scope>
    <source>
        <strain evidence="11">DSM 23976 / ICMP 18418 / T49</strain>
    </source>
</reference>
<feature type="modified residue" description="N6-(pyridoxal phosphate)lysine" evidence="8">
    <location>
        <position position="122"/>
    </location>
</feature>
<feature type="binding site" evidence="7">
    <location>
        <position position="152"/>
    </location>
    <ligand>
        <name>pyridoxal 5'-phosphate</name>
        <dbReference type="ChEBI" id="CHEBI:597326"/>
    </ligand>
</feature>
<evidence type="ECO:0000259" key="9">
    <source>
        <dbReference type="Pfam" id="PF00291"/>
    </source>
</evidence>
<dbReference type="GO" id="GO:0006535">
    <property type="term" value="P:cysteine biosynthetic process from serine"/>
    <property type="evidence" value="ECO:0007669"/>
    <property type="project" value="InterPro"/>
</dbReference>
<dbReference type="Gene3D" id="3.40.50.1100">
    <property type="match status" value="2"/>
</dbReference>
<dbReference type="HOGENOM" id="CLU_021018_1_0_0"/>
<evidence type="ECO:0000256" key="1">
    <source>
        <dbReference type="ARBA" id="ARBA00001933"/>
    </source>
</evidence>
<evidence type="ECO:0000256" key="6">
    <source>
        <dbReference type="ARBA" id="ARBA00023192"/>
    </source>
</evidence>
<keyword evidence="11" id="KW-1185">Reference proteome</keyword>
<dbReference type="eggNOG" id="COG0031">
    <property type="taxonomic scope" value="Bacteria"/>
</dbReference>
<evidence type="ECO:0000256" key="5">
    <source>
        <dbReference type="ARBA" id="ARBA00022898"/>
    </source>
</evidence>
<proteinExistence type="inferred from homology"/>
<dbReference type="PATRIC" id="fig|1303518.3.peg.543"/>
<evidence type="ECO:0000256" key="7">
    <source>
        <dbReference type="PIRSR" id="PIRSR605856-50"/>
    </source>
</evidence>
<dbReference type="EMBL" id="HF951689">
    <property type="protein sequence ID" value="CCW34367.1"/>
    <property type="molecule type" value="Genomic_DNA"/>
</dbReference>
<sequence>MEFHQYVTLLERVLGKFPLLGGIGYTNSIEKVRFRPFLGNGAYEESVNSVMSTLLRLSEGAGSESAYTPSTSPDPALRPHPVGLLELIGNTPLLRLRRVVPKNPRVTIYAKAEWANPGGSVKDRPALNMILEGERSGALRPGKIILDATSGNTGIAYAMIGAAMGYEVHLCLPANASEERKQILRAYGAQLILTDPRLSSDGAILKARELYAAQPDRYFYPDQYNNPANWRAHYLTTAPEIWQQTNGRITHFVAGLGTSGTFVGTGRRLKEFNPAIRLISFQPDSPFHGLEGMKHMASSIVPGIYDPNLADENREVSTEEAYAMVKRLAREEGVLVGISAAAAMVCCLKLAEELDEGVIVTIFCDTGTRYLSDRFWHEGE</sequence>
<dbReference type="NCBIfam" id="TIGR01136">
    <property type="entry name" value="cysKM"/>
    <property type="match status" value="1"/>
</dbReference>
<dbReference type="InterPro" id="IPR001216">
    <property type="entry name" value="P-phosphate_BS"/>
</dbReference>
<dbReference type="InParanoid" id="S0EVI9"/>
<dbReference type="InterPro" id="IPR001926">
    <property type="entry name" value="TrpB-like_PALP"/>
</dbReference>
<accession>S0EVI9</accession>
<dbReference type="FunFam" id="3.40.50.1100:FF:000003">
    <property type="entry name" value="Cystathionine beta-synthase"/>
    <property type="match status" value="1"/>
</dbReference>
<keyword evidence="6" id="KW-0198">Cysteine biosynthesis</keyword>
<dbReference type="InterPro" id="IPR050214">
    <property type="entry name" value="Cys_Synth/Cystath_Beta-Synth"/>
</dbReference>
<dbReference type="STRING" id="454171.CP488_00619"/>
<evidence type="ECO:0000313" key="11">
    <source>
        <dbReference type="Proteomes" id="UP000014227"/>
    </source>
</evidence>
<protein>
    <submittedName>
        <fullName evidence="10">Cysteine synthase</fullName>
        <ecNumber evidence="10">2.5.1.47</ecNumber>
    </submittedName>
</protein>
<dbReference type="AlphaFoldDB" id="S0EVI9"/>
<evidence type="ECO:0000256" key="3">
    <source>
        <dbReference type="ARBA" id="ARBA00022605"/>
    </source>
</evidence>
<feature type="domain" description="Tryptophan synthase beta chain-like PALP" evidence="9">
    <location>
        <begin position="86"/>
        <end position="365"/>
    </location>
</feature>
<keyword evidence="4 10" id="KW-0808">Transferase</keyword>